<keyword evidence="5 8" id="KW-0812">Transmembrane</keyword>
<keyword evidence="3" id="KW-0813">Transport</keyword>
<dbReference type="AlphaFoldDB" id="A0A6J4P4V1"/>
<feature type="transmembrane region" description="Helical" evidence="8">
    <location>
        <begin position="25"/>
        <end position="43"/>
    </location>
</feature>
<dbReference type="GO" id="GO:0005886">
    <property type="term" value="C:plasma membrane"/>
    <property type="evidence" value="ECO:0007669"/>
    <property type="project" value="UniProtKB-SubCell"/>
</dbReference>
<dbReference type="GO" id="GO:1903785">
    <property type="term" value="P:L-valine transmembrane transport"/>
    <property type="evidence" value="ECO:0007669"/>
    <property type="project" value="TreeGrafter"/>
</dbReference>
<dbReference type="InterPro" id="IPR011606">
    <property type="entry name" value="Brnchd-chn_aa_trnsp_permease"/>
</dbReference>
<comment type="subcellular location">
    <subcellularLocation>
        <location evidence="1">Cell membrane</location>
        <topology evidence="1">Multi-pass membrane protein</topology>
    </subcellularLocation>
</comment>
<feature type="transmembrane region" description="Helical" evidence="8">
    <location>
        <begin position="143"/>
        <end position="163"/>
    </location>
</feature>
<evidence type="ECO:0000256" key="6">
    <source>
        <dbReference type="ARBA" id="ARBA00022989"/>
    </source>
</evidence>
<dbReference type="Pfam" id="PF03591">
    <property type="entry name" value="AzlC"/>
    <property type="match status" value="1"/>
</dbReference>
<evidence type="ECO:0000256" key="4">
    <source>
        <dbReference type="ARBA" id="ARBA00022475"/>
    </source>
</evidence>
<keyword evidence="7 8" id="KW-0472">Membrane</keyword>
<evidence type="ECO:0000256" key="7">
    <source>
        <dbReference type="ARBA" id="ARBA00023136"/>
    </source>
</evidence>
<feature type="transmembrane region" description="Helical" evidence="8">
    <location>
        <begin position="213"/>
        <end position="233"/>
    </location>
</feature>
<proteinExistence type="inferred from homology"/>
<keyword evidence="6 8" id="KW-1133">Transmembrane helix</keyword>
<feature type="transmembrane region" description="Helical" evidence="8">
    <location>
        <begin position="80"/>
        <end position="101"/>
    </location>
</feature>
<protein>
    <submittedName>
        <fullName evidence="9">AzlC family protein</fullName>
    </submittedName>
</protein>
<keyword evidence="4" id="KW-1003">Cell membrane</keyword>
<dbReference type="PANTHER" id="PTHR34979">
    <property type="entry name" value="INNER MEMBRANE PROTEIN YGAZ"/>
    <property type="match status" value="1"/>
</dbReference>
<reference evidence="9" key="1">
    <citation type="submission" date="2020-02" db="EMBL/GenBank/DDBJ databases">
        <authorList>
            <person name="Meier V. D."/>
        </authorList>
    </citation>
    <scope>NUCLEOTIDE SEQUENCE</scope>
    <source>
        <strain evidence="9">AVDCRST_MAG15</strain>
    </source>
</reference>
<organism evidence="9">
    <name type="scientific">uncultured Rubellimicrobium sp</name>
    <dbReference type="NCBI Taxonomy" id="543078"/>
    <lineage>
        <taxon>Bacteria</taxon>
        <taxon>Pseudomonadati</taxon>
        <taxon>Pseudomonadota</taxon>
        <taxon>Alphaproteobacteria</taxon>
        <taxon>Rhodobacterales</taxon>
        <taxon>Roseobacteraceae</taxon>
        <taxon>Rubellimicrobium</taxon>
        <taxon>environmental samples</taxon>
    </lineage>
</organism>
<comment type="similarity">
    <text evidence="2">Belongs to the AzlC family.</text>
</comment>
<feature type="transmembrane region" description="Helical" evidence="8">
    <location>
        <begin position="55"/>
        <end position="74"/>
    </location>
</feature>
<evidence type="ECO:0000256" key="5">
    <source>
        <dbReference type="ARBA" id="ARBA00022692"/>
    </source>
</evidence>
<dbReference type="PANTHER" id="PTHR34979:SF1">
    <property type="entry name" value="INNER MEMBRANE PROTEIN YGAZ"/>
    <property type="match status" value="1"/>
</dbReference>
<evidence type="ECO:0000256" key="1">
    <source>
        <dbReference type="ARBA" id="ARBA00004651"/>
    </source>
</evidence>
<sequence>MASSQPHLATNAARRTAFSQGLRDGLPFLAALAPFGLLFGVAATEAGLGLRVAMGFSLGVIAGASQFTAVSLIADGAPALVVVLTALAVNLRMAMYSAALAPYLGAAPVWQRALAAYALFDSTYACASQAYPQHPEWSPRERFLYFAGAAGPAIPMWLLLTALGSMLGATIPAWLALDFAVPICFLAMVAPGLRTLPQVAAATTSVAGTLLLAWMPYSLGLLVAAVLAMAVGAEVERRMTQRTA</sequence>
<name>A0A6J4P4V1_9RHOB</name>
<accession>A0A6J4P4V1</accession>
<evidence type="ECO:0000256" key="2">
    <source>
        <dbReference type="ARBA" id="ARBA00010735"/>
    </source>
</evidence>
<evidence type="ECO:0000256" key="3">
    <source>
        <dbReference type="ARBA" id="ARBA00022448"/>
    </source>
</evidence>
<evidence type="ECO:0000313" key="9">
    <source>
        <dbReference type="EMBL" id="CAA9406360.1"/>
    </source>
</evidence>
<feature type="transmembrane region" description="Helical" evidence="8">
    <location>
        <begin position="175"/>
        <end position="193"/>
    </location>
</feature>
<dbReference type="EMBL" id="CADCUU010000185">
    <property type="protein sequence ID" value="CAA9406360.1"/>
    <property type="molecule type" value="Genomic_DNA"/>
</dbReference>
<gene>
    <name evidence="9" type="ORF">AVDCRST_MAG15-1315</name>
</gene>
<evidence type="ECO:0000256" key="8">
    <source>
        <dbReference type="SAM" id="Phobius"/>
    </source>
</evidence>